<evidence type="ECO:0000256" key="2">
    <source>
        <dbReference type="ARBA" id="ARBA00001947"/>
    </source>
</evidence>
<dbReference type="GO" id="GO:0005634">
    <property type="term" value="C:nucleus"/>
    <property type="evidence" value="ECO:0007669"/>
    <property type="project" value="UniProtKB-SubCell"/>
</dbReference>
<evidence type="ECO:0000256" key="9">
    <source>
        <dbReference type="ARBA" id="ARBA00022833"/>
    </source>
</evidence>
<evidence type="ECO:0000256" key="4">
    <source>
        <dbReference type="ARBA" id="ARBA00004123"/>
    </source>
</evidence>
<comment type="subcellular location">
    <subcellularLocation>
        <location evidence="4">Nucleus</location>
    </subcellularLocation>
</comment>
<evidence type="ECO:0000256" key="1">
    <source>
        <dbReference type="ARBA" id="ARBA00001936"/>
    </source>
</evidence>
<feature type="domain" description="Lariat debranching enzyme C-terminal" evidence="13">
    <location>
        <begin position="292"/>
        <end position="447"/>
    </location>
</feature>
<comment type="similarity">
    <text evidence="5">Belongs to the lariat debranching enzyme family.</text>
</comment>
<comment type="caution">
    <text evidence="14">The sequence shown here is derived from an EMBL/GenBank/DDBJ whole genome shotgun (WGS) entry which is preliminary data.</text>
</comment>
<keyword evidence="12" id="KW-0539">Nucleus</keyword>
<dbReference type="AlphaFoldDB" id="A0A0P7BF13"/>
<evidence type="ECO:0000313" key="14">
    <source>
        <dbReference type="EMBL" id="KPM38522.1"/>
    </source>
</evidence>
<dbReference type="InterPro" id="IPR004843">
    <property type="entry name" value="Calcineurin-like_PHP"/>
</dbReference>
<keyword evidence="11" id="KW-0464">Manganese</keyword>
<gene>
    <name evidence="14" type="ORF">AK830_g8066</name>
</gene>
<evidence type="ECO:0000256" key="3">
    <source>
        <dbReference type="ARBA" id="ARBA00001954"/>
    </source>
</evidence>
<dbReference type="GO" id="GO:0000398">
    <property type="term" value="P:mRNA splicing, via spliceosome"/>
    <property type="evidence" value="ECO:0007669"/>
    <property type="project" value="TreeGrafter"/>
</dbReference>
<proteinExistence type="inferred from homology"/>
<comment type="cofactor">
    <cofactor evidence="2">
        <name>Zn(2+)</name>
        <dbReference type="ChEBI" id="CHEBI:29105"/>
    </cofactor>
</comment>
<dbReference type="Pfam" id="PF00149">
    <property type="entry name" value="Metallophos"/>
    <property type="match status" value="1"/>
</dbReference>
<keyword evidence="10" id="KW-0408">Iron</keyword>
<evidence type="ECO:0000256" key="12">
    <source>
        <dbReference type="ARBA" id="ARBA00023242"/>
    </source>
</evidence>
<evidence type="ECO:0000313" key="15">
    <source>
        <dbReference type="Proteomes" id="UP000050424"/>
    </source>
</evidence>
<dbReference type="EMBL" id="LKCW01000132">
    <property type="protein sequence ID" value="KPM38522.1"/>
    <property type="molecule type" value="Genomic_DNA"/>
</dbReference>
<evidence type="ECO:0000256" key="11">
    <source>
        <dbReference type="ARBA" id="ARBA00023211"/>
    </source>
</evidence>
<keyword evidence="7" id="KW-0479">Metal-binding</keyword>
<evidence type="ECO:0000259" key="13">
    <source>
        <dbReference type="SMART" id="SM01124"/>
    </source>
</evidence>
<comment type="cofactor">
    <cofactor evidence="3">
        <name>Fe(2+)</name>
        <dbReference type="ChEBI" id="CHEBI:29033"/>
    </cofactor>
</comment>
<dbReference type="CDD" id="cd00844">
    <property type="entry name" value="MPP_Dbr1_N"/>
    <property type="match status" value="1"/>
</dbReference>
<reference evidence="14 15" key="1">
    <citation type="submission" date="2015-09" db="EMBL/GenBank/DDBJ databases">
        <title>Draft genome of a European isolate of the apple canker pathogen Neonectria ditissima.</title>
        <authorList>
            <person name="Gomez-Cortecero A."/>
            <person name="Harrison R.J."/>
            <person name="Armitage A.D."/>
        </authorList>
    </citation>
    <scope>NUCLEOTIDE SEQUENCE [LARGE SCALE GENOMIC DNA]</scope>
    <source>
        <strain evidence="14 15">R09/05</strain>
    </source>
</reference>
<evidence type="ECO:0000256" key="5">
    <source>
        <dbReference type="ARBA" id="ARBA00006045"/>
    </source>
</evidence>
<dbReference type="PANTHER" id="PTHR12849:SF0">
    <property type="entry name" value="LARIAT DEBRANCHING ENZYME"/>
    <property type="match status" value="1"/>
</dbReference>
<evidence type="ECO:0000256" key="8">
    <source>
        <dbReference type="ARBA" id="ARBA00022801"/>
    </source>
</evidence>
<name>A0A0P7BF13_9HYPO</name>
<keyword evidence="6" id="KW-0507">mRNA processing</keyword>
<dbReference type="Proteomes" id="UP000050424">
    <property type="component" value="Unassembled WGS sequence"/>
</dbReference>
<comment type="cofactor">
    <cofactor evidence="1">
        <name>Mn(2+)</name>
        <dbReference type="ChEBI" id="CHEBI:29035"/>
    </cofactor>
</comment>
<dbReference type="GO" id="GO:0008419">
    <property type="term" value="F:RNA lariat debranching enzyme activity"/>
    <property type="evidence" value="ECO:0007669"/>
    <property type="project" value="TreeGrafter"/>
</dbReference>
<dbReference type="STRING" id="78410.A0A0P7BF13"/>
<dbReference type="GO" id="GO:0046872">
    <property type="term" value="F:metal ion binding"/>
    <property type="evidence" value="ECO:0007669"/>
    <property type="project" value="UniProtKB-KW"/>
</dbReference>
<dbReference type="OrthoDB" id="407609at2759"/>
<evidence type="ECO:0000256" key="6">
    <source>
        <dbReference type="ARBA" id="ARBA00022664"/>
    </source>
</evidence>
<keyword evidence="15" id="KW-1185">Reference proteome</keyword>
<evidence type="ECO:0000256" key="7">
    <source>
        <dbReference type="ARBA" id="ARBA00022723"/>
    </source>
</evidence>
<organism evidence="14 15">
    <name type="scientific">Neonectria ditissima</name>
    <dbReference type="NCBI Taxonomy" id="78410"/>
    <lineage>
        <taxon>Eukaryota</taxon>
        <taxon>Fungi</taxon>
        <taxon>Dikarya</taxon>
        <taxon>Ascomycota</taxon>
        <taxon>Pezizomycotina</taxon>
        <taxon>Sordariomycetes</taxon>
        <taxon>Hypocreomycetidae</taxon>
        <taxon>Hypocreales</taxon>
        <taxon>Nectriaceae</taxon>
        <taxon>Neonectria</taxon>
    </lineage>
</organism>
<protein>
    <recommendedName>
        <fullName evidence="13">Lariat debranching enzyme C-terminal domain-containing protein</fullName>
    </recommendedName>
</protein>
<keyword evidence="8" id="KW-0378">Hydrolase</keyword>
<dbReference type="SUPFAM" id="SSF56300">
    <property type="entry name" value="Metallo-dependent phosphatases"/>
    <property type="match status" value="1"/>
</dbReference>
<dbReference type="InterPro" id="IPR007708">
    <property type="entry name" value="DBR1_C"/>
</dbReference>
<evidence type="ECO:0000256" key="10">
    <source>
        <dbReference type="ARBA" id="ARBA00023004"/>
    </source>
</evidence>
<dbReference type="Pfam" id="PF05011">
    <property type="entry name" value="DBR1"/>
    <property type="match status" value="1"/>
</dbReference>
<dbReference type="InterPro" id="IPR041816">
    <property type="entry name" value="Dbr1_N"/>
</dbReference>
<keyword evidence="9" id="KW-0862">Zinc</keyword>
<accession>A0A0P7BF13</accession>
<dbReference type="SMART" id="SM01124">
    <property type="entry name" value="DBR1"/>
    <property type="match status" value="1"/>
</dbReference>
<sequence length="447" mass="49801">MASSSSQDLGSPPPPKIAVVGCGHGQLDAIYATLEDQCLEKGWTLSDIDFLIICGDFQAARNESDLNCMSVPRKYRKMGDFHKYYSGAATAPVLTLVIGGNHEASGYLSELRHGGWLAPNIYYLGVAGVVRYGPWRIAGLSGIYYPSDYRKPHHERRPYGAGDVRSVYHVREVDVQRLLQIRSHVDVALSHDWPAWVELFGDYASLFAAKPYFLDSAKIDKLGSKPASEVMNHLRPSYWFSGHMHIRFTAVVEYKDGLSLLDTAKALPVSDNIKASLPVFKRKYALSSSSELPPTPVGSQSKTEFLGLDKAGAYPRLFMELKELQLPTRSNAEIARYSSRNEDGKFSLYYDEEWLAITRASLNGVRVADAETESVPPPSQKDLAASLPQQHVWVKDNIVDRNLLKIPENFKLHAPVHNPVVPATLEQPPEYPNQQTACFTELLQIPN</sequence>
<dbReference type="Gene3D" id="3.60.21.10">
    <property type="match status" value="1"/>
</dbReference>
<dbReference type="PANTHER" id="PTHR12849">
    <property type="entry name" value="RNA LARIAT DEBRANCHING ENZYME"/>
    <property type="match status" value="1"/>
</dbReference>
<dbReference type="InterPro" id="IPR029052">
    <property type="entry name" value="Metallo-depent_PP-like"/>
</dbReference>